<dbReference type="InterPro" id="IPR002197">
    <property type="entry name" value="HTH_Fis"/>
</dbReference>
<feature type="domain" description="Sigma-54 factor interaction" evidence="8">
    <location>
        <begin position="106"/>
        <end position="330"/>
    </location>
</feature>
<dbReference type="FunFam" id="3.40.50.300:FF:000006">
    <property type="entry name" value="DNA-binding transcriptional regulator NtrC"/>
    <property type="match status" value="1"/>
</dbReference>
<dbReference type="GO" id="GO:0005524">
    <property type="term" value="F:ATP binding"/>
    <property type="evidence" value="ECO:0007669"/>
    <property type="project" value="UniProtKB-KW"/>
</dbReference>
<dbReference type="OrthoDB" id="9154941at2"/>
<dbReference type="AlphaFoldDB" id="A0A396S4V8"/>
<reference evidence="9 10" key="1">
    <citation type="submission" date="2018-08" db="EMBL/GenBank/DDBJ databases">
        <title>The multiple taxonomic identification of Sphingomonas gilva.</title>
        <authorList>
            <person name="Zhu D."/>
            <person name="Zheng S."/>
        </authorList>
    </citation>
    <scope>NUCLEOTIDE SEQUENCE [LARGE SCALE GENOMIC DNA]</scope>
    <source>
        <strain evidence="9 10">ZDH117</strain>
    </source>
</reference>
<dbReference type="PRINTS" id="PR01590">
    <property type="entry name" value="HTHFIS"/>
</dbReference>
<dbReference type="SMART" id="SM00382">
    <property type="entry name" value="AAA"/>
    <property type="match status" value="1"/>
</dbReference>
<dbReference type="SUPFAM" id="SSF52540">
    <property type="entry name" value="P-loop containing nucleoside triphosphate hydrolases"/>
    <property type="match status" value="1"/>
</dbReference>
<evidence type="ECO:0000256" key="7">
    <source>
        <dbReference type="ARBA" id="ARBA00023163"/>
    </source>
</evidence>
<dbReference type="GO" id="GO:0006355">
    <property type="term" value="P:regulation of DNA-templated transcription"/>
    <property type="evidence" value="ECO:0007669"/>
    <property type="project" value="InterPro"/>
</dbReference>
<dbReference type="PANTHER" id="PTHR32071">
    <property type="entry name" value="TRANSCRIPTIONAL REGULATORY PROTEIN"/>
    <property type="match status" value="1"/>
</dbReference>
<dbReference type="GO" id="GO:0000160">
    <property type="term" value="P:phosphorelay signal transduction system"/>
    <property type="evidence" value="ECO:0007669"/>
    <property type="project" value="UniProtKB-KW"/>
</dbReference>
<protein>
    <submittedName>
        <fullName evidence="9">AAA family ATPase</fullName>
    </submittedName>
</protein>
<evidence type="ECO:0000259" key="8">
    <source>
        <dbReference type="PROSITE" id="PS50045"/>
    </source>
</evidence>
<sequence>MAIIVSATAADAMPTLSAWLAGAGVAHGVHAVGVNPRGPRRVLHESEMAIATVRDLIVGTTDGEPVFTRSANGQPDHIAFGFRDMAFGHALIAELVRSAGEPALGEPATQRLYALAARVAASDATVLVLGDTGTGKEGLSRMIHARSARAEGPFVAINCAALPDTMLEAMLFGHVKGSFTGAGTAADGLFRAAEGGTLMLDEIAELPLPLQAKLLRALQEREVLPVGATQAVPVDVRIVAACNRDLAAEVAAGRFRADLYWRLNVVALELEPLAERRQDVRAIAASMLLRHTANGQPFAWPTADALAALMAHDWPGNARELDNVLQRALLLREGDRIEVDDLGFVPAAASAPIKTAPALATTDGAITPLFEVQRTSAHEVIRAALEATGGHRARAAARLGISERTLRYRLAELRAA</sequence>
<dbReference type="InterPro" id="IPR025943">
    <property type="entry name" value="Sigma_54_int_dom_ATP-bd_2"/>
</dbReference>
<keyword evidence="4" id="KW-0805">Transcription regulation</keyword>
<evidence type="ECO:0000256" key="5">
    <source>
        <dbReference type="ARBA" id="ARBA00023125"/>
    </source>
</evidence>
<evidence type="ECO:0000256" key="3">
    <source>
        <dbReference type="ARBA" id="ARBA00023012"/>
    </source>
</evidence>
<accession>A0A396S4V8</accession>
<dbReference type="Pfam" id="PF25601">
    <property type="entry name" value="AAA_lid_14"/>
    <property type="match status" value="1"/>
</dbReference>
<dbReference type="Gene3D" id="3.40.50.300">
    <property type="entry name" value="P-loop containing nucleotide triphosphate hydrolases"/>
    <property type="match status" value="1"/>
</dbReference>
<dbReference type="GO" id="GO:0043565">
    <property type="term" value="F:sequence-specific DNA binding"/>
    <property type="evidence" value="ECO:0007669"/>
    <property type="project" value="InterPro"/>
</dbReference>
<dbReference type="InterPro" id="IPR058031">
    <property type="entry name" value="AAA_lid_NorR"/>
</dbReference>
<evidence type="ECO:0000256" key="2">
    <source>
        <dbReference type="ARBA" id="ARBA00022840"/>
    </source>
</evidence>
<dbReference type="InterPro" id="IPR025662">
    <property type="entry name" value="Sigma_54_int_dom_ATP-bd_1"/>
</dbReference>
<keyword evidence="1" id="KW-0547">Nucleotide-binding</keyword>
<dbReference type="PROSITE" id="PS00676">
    <property type="entry name" value="SIGMA54_INTERACT_2"/>
    <property type="match status" value="1"/>
</dbReference>
<dbReference type="EMBL" id="QWLV01000002">
    <property type="protein sequence ID" value="RHW18465.1"/>
    <property type="molecule type" value="Genomic_DNA"/>
</dbReference>
<keyword evidence="5" id="KW-0238">DNA-binding</keyword>
<comment type="caution">
    <text evidence="9">The sequence shown here is derived from an EMBL/GenBank/DDBJ whole genome shotgun (WGS) entry which is preliminary data.</text>
</comment>
<dbReference type="Gene3D" id="1.10.10.60">
    <property type="entry name" value="Homeodomain-like"/>
    <property type="match status" value="1"/>
</dbReference>
<keyword evidence="7" id="KW-0804">Transcription</keyword>
<dbReference type="PROSITE" id="PS50045">
    <property type="entry name" value="SIGMA54_INTERACT_4"/>
    <property type="match status" value="1"/>
</dbReference>
<evidence type="ECO:0000256" key="6">
    <source>
        <dbReference type="ARBA" id="ARBA00023159"/>
    </source>
</evidence>
<name>A0A396S4V8_9SPHN</name>
<gene>
    <name evidence="9" type="ORF">D1610_08450</name>
</gene>
<dbReference type="PROSITE" id="PS00675">
    <property type="entry name" value="SIGMA54_INTERACT_1"/>
    <property type="match status" value="1"/>
</dbReference>
<proteinExistence type="predicted"/>
<keyword evidence="3" id="KW-0902">Two-component regulatory system</keyword>
<dbReference type="PANTHER" id="PTHR32071:SF21">
    <property type="entry name" value="TRANSCRIPTIONAL REGULATORY PROTEIN FLGR"/>
    <property type="match status" value="1"/>
</dbReference>
<keyword evidence="2" id="KW-0067">ATP-binding</keyword>
<dbReference type="InterPro" id="IPR002078">
    <property type="entry name" value="Sigma_54_int"/>
</dbReference>
<dbReference type="InterPro" id="IPR003593">
    <property type="entry name" value="AAA+_ATPase"/>
</dbReference>
<evidence type="ECO:0000313" key="10">
    <source>
        <dbReference type="Proteomes" id="UP000266693"/>
    </source>
</evidence>
<evidence type="ECO:0000256" key="4">
    <source>
        <dbReference type="ARBA" id="ARBA00023015"/>
    </source>
</evidence>
<dbReference type="InterPro" id="IPR027417">
    <property type="entry name" value="P-loop_NTPase"/>
</dbReference>
<keyword evidence="10" id="KW-1185">Reference proteome</keyword>
<dbReference type="CDD" id="cd00009">
    <property type="entry name" value="AAA"/>
    <property type="match status" value="1"/>
</dbReference>
<dbReference type="Pfam" id="PF00158">
    <property type="entry name" value="Sigma54_activat"/>
    <property type="match status" value="1"/>
</dbReference>
<dbReference type="SUPFAM" id="SSF46689">
    <property type="entry name" value="Homeodomain-like"/>
    <property type="match status" value="1"/>
</dbReference>
<organism evidence="9 10">
    <name type="scientific">Sphingomonas gilva</name>
    <dbReference type="NCBI Taxonomy" id="2305907"/>
    <lineage>
        <taxon>Bacteria</taxon>
        <taxon>Pseudomonadati</taxon>
        <taxon>Pseudomonadota</taxon>
        <taxon>Alphaproteobacteria</taxon>
        <taxon>Sphingomonadales</taxon>
        <taxon>Sphingomonadaceae</taxon>
        <taxon>Sphingomonas</taxon>
    </lineage>
</organism>
<keyword evidence="6" id="KW-0010">Activator</keyword>
<dbReference type="Proteomes" id="UP000266693">
    <property type="component" value="Unassembled WGS sequence"/>
</dbReference>
<dbReference type="InterPro" id="IPR009057">
    <property type="entry name" value="Homeodomain-like_sf"/>
</dbReference>
<dbReference type="Pfam" id="PF02954">
    <property type="entry name" value="HTH_8"/>
    <property type="match status" value="1"/>
</dbReference>
<evidence type="ECO:0000256" key="1">
    <source>
        <dbReference type="ARBA" id="ARBA00022741"/>
    </source>
</evidence>
<evidence type="ECO:0000313" key="9">
    <source>
        <dbReference type="EMBL" id="RHW18465.1"/>
    </source>
</evidence>
<dbReference type="Gene3D" id="1.10.8.60">
    <property type="match status" value="1"/>
</dbReference>